<evidence type="ECO:0000313" key="7">
    <source>
        <dbReference type="EMBL" id="KAK9838282.1"/>
    </source>
</evidence>
<dbReference type="InterPro" id="IPR004130">
    <property type="entry name" value="Gpn"/>
</dbReference>
<name>A0AAW1RXG0_9CHLO</name>
<organism evidence="7 8">
    <name type="scientific">Elliptochloris bilobata</name>
    <dbReference type="NCBI Taxonomy" id="381761"/>
    <lineage>
        <taxon>Eukaryota</taxon>
        <taxon>Viridiplantae</taxon>
        <taxon>Chlorophyta</taxon>
        <taxon>core chlorophytes</taxon>
        <taxon>Trebouxiophyceae</taxon>
        <taxon>Trebouxiophyceae incertae sedis</taxon>
        <taxon>Elliptochloris clade</taxon>
        <taxon>Elliptochloris</taxon>
    </lineage>
</organism>
<proteinExistence type="inferred from homology"/>
<dbReference type="PANTHER" id="PTHR21231:SF7">
    <property type="entry name" value="GPN-LOOP GTPASE 3"/>
    <property type="match status" value="1"/>
</dbReference>
<evidence type="ECO:0000256" key="4">
    <source>
        <dbReference type="ARBA" id="ARBA00022801"/>
    </source>
</evidence>
<dbReference type="PANTHER" id="PTHR21231">
    <property type="entry name" value="XPA-BINDING PROTEIN 1-RELATED"/>
    <property type="match status" value="1"/>
</dbReference>
<keyword evidence="8" id="KW-1185">Reference proteome</keyword>
<dbReference type="InterPro" id="IPR027417">
    <property type="entry name" value="P-loop_NTPase"/>
</dbReference>
<dbReference type="GO" id="GO:0003924">
    <property type="term" value="F:GTPase activity"/>
    <property type="evidence" value="ECO:0007669"/>
    <property type="project" value="TreeGrafter"/>
</dbReference>
<evidence type="ECO:0000256" key="2">
    <source>
        <dbReference type="ARBA" id="ARBA00014587"/>
    </source>
</evidence>
<keyword evidence="3 6" id="KW-0547">Nucleotide-binding</keyword>
<comment type="similarity">
    <text evidence="1 6">Belongs to the GPN-loop GTPase family.</text>
</comment>
<gene>
    <name evidence="7" type="ORF">WJX81_002246</name>
</gene>
<evidence type="ECO:0000256" key="1">
    <source>
        <dbReference type="ARBA" id="ARBA00005290"/>
    </source>
</evidence>
<keyword evidence="4 6" id="KW-0378">Hydrolase</keyword>
<dbReference type="Gene3D" id="3.40.50.300">
    <property type="entry name" value="P-loop containing nucleotide triphosphate hydrolases"/>
    <property type="match status" value="1"/>
</dbReference>
<evidence type="ECO:0000256" key="6">
    <source>
        <dbReference type="RuleBase" id="RU365059"/>
    </source>
</evidence>
<sequence>MGRYAQLVIGPAGSGKSTYCDNVRQHCETVGRTVHVANLDPAAESFNYPVAFDLRDLVSLYDVMEELQLGPNGGLLYCMEYLEENLDEWLGEELTGYGEEDYVLFDCPGQIELYSHCTVFRSFVEYLRRDGWSIAAVYCIDCQFVAEPAKFVAGALQATAAMVQLELPHLNVLTKVDLLNEPSKAALEQFLVPEACVLLGELDRSTGPAFRRLNAAVAGLVDEWGLVSFAPLDYSDEESVGDVLAQVDHAIQFGEDAEVKIRDLGMGELGGEDI</sequence>
<dbReference type="CDD" id="cd17872">
    <property type="entry name" value="GPN3"/>
    <property type="match status" value="1"/>
</dbReference>
<keyword evidence="5 6" id="KW-0342">GTP-binding</keyword>
<dbReference type="AlphaFoldDB" id="A0AAW1RXG0"/>
<evidence type="ECO:0000256" key="3">
    <source>
        <dbReference type="ARBA" id="ARBA00022741"/>
    </source>
</evidence>
<comment type="function">
    <text evidence="6">Small GTPase required for proper nuclear import of RNA polymerase II and III (RNAPII and RNAPIII). May act at an RNAP assembly step prior to nuclear import.</text>
</comment>
<evidence type="ECO:0000313" key="8">
    <source>
        <dbReference type="Proteomes" id="UP001445335"/>
    </source>
</evidence>
<dbReference type="Proteomes" id="UP001445335">
    <property type="component" value="Unassembled WGS sequence"/>
</dbReference>
<comment type="subunit">
    <text evidence="6">Binds to RNA polymerase II (RNAPII).</text>
</comment>
<comment type="caution">
    <text evidence="7">The sequence shown here is derived from an EMBL/GenBank/DDBJ whole genome shotgun (WGS) entry which is preliminary data.</text>
</comment>
<accession>A0AAW1RXG0</accession>
<dbReference type="Pfam" id="PF03029">
    <property type="entry name" value="ATP_bind_1"/>
    <property type="match status" value="1"/>
</dbReference>
<protein>
    <recommendedName>
        <fullName evidence="2 6">GPN-loop GTPase 3</fullName>
    </recommendedName>
</protein>
<dbReference type="GO" id="GO:0005525">
    <property type="term" value="F:GTP binding"/>
    <property type="evidence" value="ECO:0007669"/>
    <property type="project" value="UniProtKB-KW"/>
</dbReference>
<evidence type="ECO:0000256" key="5">
    <source>
        <dbReference type="ARBA" id="ARBA00023134"/>
    </source>
</evidence>
<dbReference type="SUPFAM" id="SSF52540">
    <property type="entry name" value="P-loop containing nucleoside triphosphate hydrolases"/>
    <property type="match status" value="1"/>
</dbReference>
<dbReference type="InterPro" id="IPR030228">
    <property type="entry name" value="Gpn3"/>
</dbReference>
<dbReference type="EMBL" id="JALJOU010000019">
    <property type="protein sequence ID" value="KAK9838282.1"/>
    <property type="molecule type" value="Genomic_DNA"/>
</dbReference>
<dbReference type="FunFam" id="3.40.50.300:FF:000552">
    <property type="entry name" value="GPN-loop GTPase 3"/>
    <property type="match status" value="1"/>
</dbReference>
<reference evidence="7 8" key="1">
    <citation type="journal article" date="2024" name="Nat. Commun.">
        <title>Phylogenomics reveals the evolutionary origins of lichenization in chlorophyte algae.</title>
        <authorList>
            <person name="Puginier C."/>
            <person name="Libourel C."/>
            <person name="Otte J."/>
            <person name="Skaloud P."/>
            <person name="Haon M."/>
            <person name="Grisel S."/>
            <person name="Petersen M."/>
            <person name="Berrin J.G."/>
            <person name="Delaux P.M."/>
            <person name="Dal Grande F."/>
            <person name="Keller J."/>
        </authorList>
    </citation>
    <scope>NUCLEOTIDE SEQUENCE [LARGE SCALE GENOMIC DNA]</scope>
    <source>
        <strain evidence="7 8">SAG 245.80</strain>
    </source>
</reference>